<protein>
    <submittedName>
        <fullName evidence="2">Uncharacterized protein</fullName>
    </submittedName>
</protein>
<dbReference type="RefSeq" id="WP_270109129.1">
    <property type="nucleotide sequence ID" value="NZ_JAPZVP010000004.1"/>
</dbReference>
<evidence type="ECO:0000256" key="1">
    <source>
        <dbReference type="SAM" id="MobiDB-lite"/>
    </source>
</evidence>
<keyword evidence="3" id="KW-1185">Reference proteome</keyword>
<evidence type="ECO:0000313" key="2">
    <source>
        <dbReference type="EMBL" id="MDA1359301.1"/>
    </source>
</evidence>
<dbReference type="Proteomes" id="UP001146067">
    <property type="component" value="Unassembled WGS sequence"/>
</dbReference>
<feature type="compositionally biased region" description="Acidic residues" evidence="1">
    <location>
        <begin position="23"/>
        <end position="69"/>
    </location>
</feature>
<dbReference type="EMBL" id="JAPZVP010000004">
    <property type="protein sequence ID" value="MDA1359301.1"/>
    <property type="molecule type" value="Genomic_DNA"/>
</dbReference>
<dbReference type="AlphaFoldDB" id="A0A9X3P5Z0"/>
<feature type="region of interest" description="Disordered" evidence="1">
    <location>
        <begin position="1"/>
        <end position="80"/>
    </location>
</feature>
<sequence length="80" mass="8435">MSSDGTESDESFSASPEARPDDPGDETPDDTIDLDLEGDGGVEEFLYETEGDGGLETEAADPDETDIDGGDSSFYDFDGD</sequence>
<evidence type="ECO:0000313" key="3">
    <source>
        <dbReference type="Proteomes" id="UP001146067"/>
    </source>
</evidence>
<comment type="caution">
    <text evidence="2">The sequence shown here is derived from an EMBL/GenBank/DDBJ whole genome shotgun (WGS) entry which is preliminary data.</text>
</comment>
<proteinExistence type="predicted"/>
<gene>
    <name evidence="2" type="ORF">O1R50_06695</name>
</gene>
<feature type="compositionally biased region" description="Low complexity" evidence="1">
    <location>
        <begin position="70"/>
        <end position="80"/>
    </location>
</feature>
<reference evidence="2" key="1">
    <citation type="submission" date="2022-12" db="EMBL/GenBank/DDBJ databases">
        <title>Gycomyces niveus sp.nov.,a novel actinomycete isolated from soil in Shouguan.</title>
        <authorList>
            <person name="Yang X."/>
        </authorList>
    </citation>
    <scope>NUCLEOTIDE SEQUENCE</scope>
    <source>
        <strain evidence="2">NEAU-A15</strain>
    </source>
</reference>
<organism evidence="2 3">
    <name type="scientific">Glycomyces luteolus</name>
    <dbReference type="NCBI Taxonomy" id="2670330"/>
    <lineage>
        <taxon>Bacteria</taxon>
        <taxon>Bacillati</taxon>
        <taxon>Actinomycetota</taxon>
        <taxon>Actinomycetes</taxon>
        <taxon>Glycomycetales</taxon>
        <taxon>Glycomycetaceae</taxon>
        <taxon>Glycomyces</taxon>
    </lineage>
</organism>
<name>A0A9X3P5Z0_9ACTN</name>
<accession>A0A9X3P5Z0</accession>
<feature type="compositionally biased region" description="Acidic residues" evidence="1">
    <location>
        <begin position="1"/>
        <end position="10"/>
    </location>
</feature>